<dbReference type="AlphaFoldDB" id="A0A2W2CUZ9"/>
<comment type="caution">
    <text evidence="2">The sequence shown here is derived from an EMBL/GenBank/DDBJ whole genome shotgun (WGS) entry which is preliminary data.</text>
</comment>
<keyword evidence="3" id="KW-1185">Reference proteome</keyword>
<feature type="region of interest" description="Disordered" evidence="1">
    <location>
        <begin position="1"/>
        <end position="22"/>
    </location>
</feature>
<gene>
    <name evidence="2" type="primary">cas8c</name>
    <name evidence="2" type="ORF">C1I93_20735</name>
</gene>
<evidence type="ECO:0000313" key="2">
    <source>
        <dbReference type="EMBL" id="PZF91787.1"/>
    </source>
</evidence>
<evidence type="ECO:0000256" key="1">
    <source>
        <dbReference type="SAM" id="MobiDB-lite"/>
    </source>
</evidence>
<proteinExistence type="predicted"/>
<dbReference type="EMBL" id="POTX01000159">
    <property type="protein sequence ID" value="PZF91787.1"/>
    <property type="molecule type" value="Genomic_DNA"/>
</dbReference>
<accession>A0A2W2CUZ9</accession>
<organism evidence="2 3">
    <name type="scientific">Micromonospora endophytica</name>
    <dbReference type="NCBI Taxonomy" id="515350"/>
    <lineage>
        <taxon>Bacteria</taxon>
        <taxon>Bacillati</taxon>
        <taxon>Actinomycetota</taxon>
        <taxon>Actinomycetes</taxon>
        <taxon>Micromonosporales</taxon>
        <taxon>Micromonosporaceae</taxon>
        <taxon>Micromonospora</taxon>
    </lineage>
</organism>
<reference evidence="2 3" key="1">
    <citation type="submission" date="2018-01" db="EMBL/GenBank/DDBJ databases">
        <title>Draft genome sequence of Jishengella endophytica.</title>
        <authorList>
            <person name="Sahin N."/>
            <person name="Ay H."/>
            <person name="Saygin H."/>
        </authorList>
    </citation>
    <scope>NUCLEOTIDE SEQUENCE [LARGE SCALE GENOMIC DNA]</scope>
    <source>
        <strain evidence="2 3">DSM 45430</strain>
    </source>
</reference>
<feature type="region of interest" description="Disordered" evidence="1">
    <location>
        <begin position="608"/>
        <end position="629"/>
    </location>
</feature>
<protein>
    <submittedName>
        <fullName evidence="2">Type I-C CRISPR-associated protein Cas8c/Csd1</fullName>
    </submittedName>
</protein>
<sequence>MMLRQLVDYQPPAEETDEGEAARPYSRQRVIRWELNLDREGRFLRIVSLADPSERATKFGVPVVVPNVSRTSGVAPALGVDDAQYVLGWCDSKAKPERVREAHAAFIELTRRWLREFPDDPAARAMVAFYDRNERPALLDEAKSKDLVVVKVAGSRVTDRDSLWTLWEKVVRERKSGGTAGNSQRRGLCLVCGSQAALLDRLPQALPKVLIPRAEQEIALVSANKRIHTYDYAEGLVSSPICVDCGSAAVTNLHAILNGEHSTFTFAGQRSRLIWWATKGVASKTILLLSGKLEEIRDHLHSLASGRPVRRRADTADFQSVTLSGNVARLVVHRWVTMPLAEAEANVDTWFFDHQILARSAEYPSGFPIWLLVLCAGQWQPGDAPNSGRYIQLHDKAADRPDDLAQLLLHSALHGDLLPAYLLAHVVRRVRTDLRIDGPRAALLRVALNRHPLRKGEGPAAVLDEKQDNPAYLYGRLFAVLESLQHRAYPGDELPNATFFHRYFAGAVANPRVALAQGCQLSAAWLKKLDSKARIRNGEASERTEAQRAAKAAYRFRERLRSLHDRLDGPVTPLGDAESQSWFVLGYFHQQAHDIRMARAGKAPEVPVEELTLNETDSNADLPEGNDQQ</sequence>
<evidence type="ECO:0000313" key="3">
    <source>
        <dbReference type="Proteomes" id="UP000248627"/>
    </source>
</evidence>
<name>A0A2W2CUZ9_9ACTN</name>
<dbReference type="Proteomes" id="UP000248627">
    <property type="component" value="Unassembled WGS sequence"/>
</dbReference>
<dbReference type="NCBIfam" id="TIGR01863">
    <property type="entry name" value="cas_Csd1"/>
    <property type="match status" value="1"/>
</dbReference>
<dbReference type="OrthoDB" id="9778918at2"/>
<dbReference type="Pfam" id="PF09709">
    <property type="entry name" value="Cas_Csd1"/>
    <property type="match status" value="1"/>
</dbReference>
<dbReference type="InterPro" id="IPR010144">
    <property type="entry name" value="CRISPR-assoc_prot_Csd1-typ"/>
</dbReference>